<feature type="compositionally biased region" description="Low complexity" evidence="1">
    <location>
        <begin position="589"/>
        <end position="603"/>
    </location>
</feature>
<evidence type="ECO:0000313" key="2">
    <source>
        <dbReference type="EMBL" id="CDI55963.1"/>
    </source>
</evidence>
<feature type="compositionally biased region" description="Polar residues" evidence="1">
    <location>
        <begin position="936"/>
        <end position="954"/>
    </location>
</feature>
<dbReference type="EMBL" id="HG529671">
    <property type="protein sequence ID" value="CDI55963.1"/>
    <property type="molecule type" value="Genomic_DNA"/>
</dbReference>
<feature type="compositionally biased region" description="Acidic residues" evidence="1">
    <location>
        <begin position="558"/>
        <end position="567"/>
    </location>
</feature>
<feature type="region of interest" description="Disordered" evidence="1">
    <location>
        <begin position="193"/>
        <end position="244"/>
    </location>
</feature>
<dbReference type="AlphaFoldDB" id="A0A077R9A5"/>
<feature type="region of interest" description="Disordered" evidence="1">
    <location>
        <begin position="112"/>
        <end position="147"/>
    </location>
</feature>
<feature type="region of interest" description="Disordered" evidence="1">
    <location>
        <begin position="396"/>
        <end position="423"/>
    </location>
</feature>
<reference evidence="2" key="1">
    <citation type="journal article" date="2014" name="Genome Biol. Evol.">
        <title>Gene Loss Rather Than Gene Gain Is Associated with a Host Jump from Monocots to Dicots in the Smut Fungus Melanopsichium pennsylvanicum.</title>
        <authorList>
            <person name="Sharma R."/>
            <person name="Mishra B."/>
            <person name="Runge F."/>
            <person name="Thines M."/>
        </authorList>
    </citation>
    <scope>NUCLEOTIDE SEQUENCE</scope>
    <source>
        <strain evidence="2">4</strain>
    </source>
</reference>
<accession>A0A077R9A5</accession>
<feature type="region of interest" description="Disordered" evidence="1">
    <location>
        <begin position="541"/>
        <end position="624"/>
    </location>
</feature>
<sequence length="1270" mass="136778">MNRYSKSPASSPSSTSNFSSPALPELSLDASLHRLHQQEDISASSLSSAALSRTWLRNTQEQVLDSLSSSPNRQRHFSRPSEESNSIRNLSFRFPPLQSAHEISTTSPIRISPTTAQPVESELPARPRTSRGLSEPKPFFSSSSSRTTSISSMVEVGAMNLQHSPSQIVFGTPFAGSAGKAFDSNMNVFERHFSATEGQPRRPTTSAREGKSRRFGAGFSPKQLYLPPSESTGRIETGLSHTKAPSENSSWTLLFAPLEQSGDTDTDNFEHAEENVLLPLLGSLQDQIESLRTHLIENLKSGQSHIHTSRIKCYLDLSSISILPSKTLAQLTNESWNLTFDRFSRQSSSKTGERPPDPLPYIYRETGLPIAASIRYSLTSHSAHYPQSVRTLDEPRNTLSQQDGPAAFETQHQSHDSNPWRRRESEMTVCLSGRGRLGVSSGMVASHSYPGNAKTPVRRTPLPYSPNKAVFPRDNALVKAALIHRDSPITYSFSAQENASRGLESSKLRNLSLAAVHPLSSTEDKIASAFQSSVRQNYLKGVPHSANEPHSGFGSQDDNVDNGDEGEGSSPARQRYQSSRGSSHKSFHSHTTSLSTHSTRNTSIYSSRSRSHQHAESDLDAQEHDDDLGSRFWTQLSDLGEQVSRETQSPSNAAGHARGSQSRNVSTSSTASDASSVFSFSPLGILVPTEGASETIAKGAAIGRGADQGSVQSSKAMGIRQSSALSLQSSGVLGRRRAYSSMVPLTGWRAGDSDLLTAEGQQAGVVKGLPQVLLLEPKGDVQGSDSNDLVTPTVATFQGRTRALSFQPAGTAPIRSVSDSHTLNAPGIGIARRQDVWEEAMHQLSEHLKHSRPQVSPTHLQPTRNTTSNTSSSSLNSVSTVKPVPPPRLSTEGASVQVSDILSPTIESSPLPGLFYENWVERVDGAVDGDLGRRGSSFQLPAQPQSSLLHTSHTLGPCDTDGALSRTSSTSSGSTMLGSAGSEPSLQILHESEWPMPQSRSSDVERDGGGSLPRHSGSFFSVLSPDAGESGSGIGEDAVVTHCEPHAQAALAPVKLFRPFTVSVSRITQSPSIRPSALPLTFDPIIQAPLDSMAGWADLAQRLRSPGSMRLLCLAASNWSTDQIDVSNDDVDLTAVSTSIGAVPSGLIVPSFASSNSVPNRGRSLDGITRGIDVKEEADTTEREVDVIASSTEGTRGTVEKEKPKRLIRKKEAILKMIHNSSSSSDPDDEQVERLSVERHLAPIAVTRMKRSLSNIFDLASPVTPNWRPV</sequence>
<feature type="region of interest" description="Disordered" evidence="1">
    <location>
        <begin position="934"/>
        <end position="1035"/>
    </location>
</feature>
<feature type="compositionally biased region" description="Low complexity" evidence="1">
    <location>
        <begin position="962"/>
        <end position="982"/>
    </location>
</feature>
<proteinExistence type="predicted"/>
<name>A0A077R9A5_9BASI</name>
<evidence type="ECO:0000256" key="1">
    <source>
        <dbReference type="SAM" id="MobiDB-lite"/>
    </source>
</evidence>
<protein>
    <submittedName>
        <fullName evidence="2">Uncharacterized protein</fullName>
    </submittedName>
</protein>
<feature type="region of interest" description="Disordered" evidence="1">
    <location>
        <begin position="641"/>
        <end position="671"/>
    </location>
</feature>
<feature type="compositionally biased region" description="Basic and acidic residues" evidence="1">
    <location>
        <begin position="412"/>
        <end position="423"/>
    </location>
</feature>
<feature type="region of interest" description="Disordered" evidence="1">
    <location>
        <begin position="64"/>
        <end position="85"/>
    </location>
</feature>
<feature type="compositionally biased region" description="Low complexity" evidence="1">
    <location>
        <begin position="1"/>
        <end position="21"/>
    </location>
</feature>
<feature type="region of interest" description="Disordered" evidence="1">
    <location>
        <begin position="844"/>
        <end position="896"/>
    </location>
</feature>
<organism evidence="2">
    <name type="scientific">Melanopsichium pennsylvanicum 4</name>
    <dbReference type="NCBI Taxonomy" id="1398559"/>
    <lineage>
        <taxon>Eukaryota</taxon>
        <taxon>Fungi</taxon>
        <taxon>Dikarya</taxon>
        <taxon>Basidiomycota</taxon>
        <taxon>Ustilaginomycotina</taxon>
        <taxon>Ustilaginomycetes</taxon>
        <taxon>Ustilaginales</taxon>
        <taxon>Ustilaginaceae</taxon>
        <taxon>Melanopsichium</taxon>
    </lineage>
</organism>
<feature type="compositionally biased region" description="Polar residues" evidence="1">
    <location>
        <begin position="229"/>
        <end position="244"/>
    </location>
</feature>
<feature type="region of interest" description="Disordered" evidence="1">
    <location>
        <begin position="1"/>
        <end position="23"/>
    </location>
</feature>
<feature type="compositionally biased region" description="Polar residues" evidence="1">
    <location>
        <begin position="853"/>
        <end position="862"/>
    </location>
</feature>
<feature type="compositionally biased region" description="Low complexity" evidence="1">
    <location>
        <begin position="863"/>
        <end position="880"/>
    </location>
</feature>